<organism evidence="2 3">
    <name type="scientific">Perkinsus chesapeaki</name>
    <name type="common">Clam parasite</name>
    <name type="synonym">Perkinsus andrewsi</name>
    <dbReference type="NCBI Taxonomy" id="330153"/>
    <lineage>
        <taxon>Eukaryota</taxon>
        <taxon>Sar</taxon>
        <taxon>Alveolata</taxon>
        <taxon>Perkinsozoa</taxon>
        <taxon>Perkinsea</taxon>
        <taxon>Perkinsida</taxon>
        <taxon>Perkinsidae</taxon>
        <taxon>Perkinsus</taxon>
    </lineage>
</organism>
<feature type="region of interest" description="Disordered" evidence="1">
    <location>
        <begin position="1"/>
        <end position="24"/>
    </location>
</feature>
<gene>
    <name evidence="2" type="ORF">FOL47_010980</name>
</gene>
<feature type="compositionally biased region" description="Low complexity" evidence="1">
    <location>
        <begin position="304"/>
        <end position="318"/>
    </location>
</feature>
<dbReference type="AlphaFoldDB" id="A0A7J6MNP9"/>
<comment type="caution">
    <text evidence="2">The sequence shown here is derived from an EMBL/GenBank/DDBJ whole genome shotgun (WGS) entry which is preliminary data.</text>
</comment>
<evidence type="ECO:0000313" key="3">
    <source>
        <dbReference type="Proteomes" id="UP000591131"/>
    </source>
</evidence>
<sequence>MAPVPNRPPGADQRMTPQQLAKGLKQGREMVRFPGANDYVSNRGHAIASSATKQSLDNSRIENDCRETPAMATRRLVPQAEEQGKNLAHAGLIEDIPIDNVGVAEMLLNPRNSPEVLNSSEEIRELPPCGQRHLISSLNDMAARQERRRAEAQQEQHFEPIVEDRAVHQAKQLAVDEKRKVAEVLARPWRECSSSYSSQGFVMEDRRQDEIAQLRANLVDARRREVARCMVEAEARVKDKDQEEGALGNLGESAAETGNMETCLPIRSLVEPSYSISQQPDSPAYLADTKDMVKTVAEESITISSPLPERLPLEPAASVGITHEGSAEDPSRDDVKPLDPVEVNLGSTDPSQPFDSSSKVEDDADALFKDLLGYLGEA</sequence>
<reference evidence="2 3" key="1">
    <citation type="submission" date="2020-04" db="EMBL/GenBank/DDBJ databases">
        <title>Perkinsus chesapeaki whole genome sequence.</title>
        <authorList>
            <person name="Bogema D.R."/>
        </authorList>
    </citation>
    <scope>NUCLEOTIDE SEQUENCE [LARGE SCALE GENOMIC DNA]</scope>
    <source>
        <strain evidence="2">ATCC PRA-425</strain>
    </source>
</reference>
<feature type="compositionally biased region" description="Polar residues" evidence="1">
    <location>
        <begin position="345"/>
        <end position="357"/>
    </location>
</feature>
<accession>A0A7J6MNP9</accession>
<evidence type="ECO:0000256" key="1">
    <source>
        <dbReference type="SAM" id="MobiDB-lite"/>
    </source>
</evidence>
<dbReference type="Proteomes" id="UP000591131">
    <property type="component" value="Unassembled WGS sequence"/>
</dbReference>
<feature type="compositionally biased region" description="Basic and acidic residues" evidence="1">
    <location>
        <begin position="325"/>
        <end position="339"/>
    </location>
</feature>
<name>A0A7J6MNP9_PERCH</name>
<keyword evidence="3" id="KW-1185">Reference proteome</keyword>
<evidence type="ECO:0000313" key="2">
    <source>
        <dbReference type="EMBL" id="KAF4673134.1"/>
    </source>
</evidence>
<proteinExistence type="predicted"/>
<protein>
    <submittedName>
        <fullName evidence="2">Uncharacterized protein</fullName>
    </submittedName>
</protein>
<feature type="region of interest" description="Disordered" evidence="1">
    <location>
        <begin position="304"/>
        <end position="362"/>
    </location>
</feature>
<dbReference type="EMBL" id="JAAPAO010000090">
    <property type="protein sequence ID" value="KAF4673134.1"/>
    <property type="molecule type" value="Genomic_DNA"/>
</dbReference>